<keyword evidence="2" id="KW-0328">Glycosyltransferase</keyword>
<protein>
    <recommendedName>
        <fullName evidence="10">Glycosyltransferase 2-like domain-containing protein</fullName>
    </recommendedName>
</protein>
<dbReference type="GO" id="GO:0016020">
    <property type="term" value="C:membrane"/>
    <property type="evidence" value="ECO:0007669"/>
    <property type="project" value="UniProtKB-SubCell"/>
</dbReference>
<dbReference type="InterPro" id="IPR029044">
    <property type="entry name" value="Nucleotide-diphossugar_trans"/>
</dbReference>
<dbReference type="PANTHER" id="PTHR43867">
    <property type="entry name" value="CELLULOSE SYNTHASE CATALYTIC SUBUNIT A [UDP-FORMING]"/>
    <property type="match status" value="1"/>
</dbReference>
<evidence type="ECO:0000256" key="3">
    <source>
        <dbReference type="ARBA" id="ARBA00022679"/>
    </source>
</evidence>
<dbReference type="SUPFAM" id="SSF53448">
    <property type="entry name" value="Nucleotide-diphospho-sugar transferases"/>
    <property type="match status" value="1"/>
</dbReference>
<evidence type="ECO:0000256" key="6">
    <source>
        <dbReference type="ARBA" id="ARBA00023136"/>
    </source>
</evidence>
<proteinExistence type="predicted"/>
<evidence type="ECO:0000256" key="1">
    <source>
        <dbReference type="ARBA" id="ARBA00004141"/>
    </source>
</evidence>
<evidence type="ECO:0000256" key="5">
    <source>
        <dbReference type="ARBA" id="ARBA00022989"/>
    </source>
</evidence>
<dbReference type="Pfam" id="PF13641">
    <property type="entry name" value="Glyco_tranf_2_3"/>
    <property type="match status" value="1"/>
</dbReference>
<keyword evidence="6 7" id="KW-0472">Membrane</keyword>
<dbReference type="Gene3D" id="3.90.550.10">
    <property type="entry name" value="Spore Coat Polysaccharide Biosynthesis Protein SpsA, Chain A"/>
    <property type="match status" value="1"/>
</dbReference>
<feature type="transmembrane region" description="Helical" evidence="7">
    <location>
        <begin position="535"/>
        <end position="559"/>
    </location>
</feature>
<keyword evidence="9" id="KW-1185">Reference proteome</keyword>
<evidence type="ECO:0000313" key="9">
    <source>
        <dbReference type="Proteomes" id="UP001153618"/>
    </source>
</evidence>
<dbReference type="AlphaFoldDB" id="A0A9W4H919"/>
<name>A0A9W4H919_PENOL</name>
<dbReference type="PANTHER" id="PTHR43867:SF7">
    <property type="entry name" value="CELLULOSE SYNTHASE (EUROFUNG)"/>
    <property type="match status" value="1"/>
</dbReference>
<keyword evidence="5 7" id="KW-1133">Transmembrane helix</keyword>
<comment type="subcellular location">
    <subcellularLocation>
        <location evidence="1">Membrane</location>
        <topology evidence="1">Multi-pass membrane protein</topology>
    </subcellularLocation>
</comment>
<dbReference type="Proteomes" id="UP001153618">
    <property type="component" value="Unassembled WGS sequence"/>
</dbReference>
<evidence type="ECO:0000256" key="7">
    <source>
        <dbReference type="SAM" id="Phobius"/>
    </source>
</evidence>
<evidence type="ECO:0008006" key="10">
    <source>
        <dbReference type="Google" id="ProtNLM"/>
    </source>
</evidence>
<keyword evidence="4 7" id="KW-0812">Transmembrane</keyword>
<dbReference type="InterPro" id="IPR050321">
    <property type="entry name" value="Glycosyltr_2/OpgH_subfam"/>
</dbReference>
<evidence type="ECO:0000313" key="8">
    <source>
        <dbReference type="EMBL" id="CAG7935993.1"/>
    </source>
</evidence>
<dbReference type="CDD" id="cd06421">
    <property type="entry name" value="CESA_CelA_like"/>
    <property type="match status" value="1"/>
</dbReference>
<accession>A0A9W4H919</accession>
<evidence type="ECO:0000256" key="2">
    <source>
        <dbReference type="ARBA" id="ARBA00022676"/>
    </source>
</evidence>
<organism evidence="8 9">
    <name type="scientific">Penicillium olsonii</name>
    <dbReference type="NCBI Taxonomy" id="99116"/>
    <lineage>
        <taxon>Eukaryota</taxon>
        <taxon>Fungi</taxon>
        <taxon>Dikarya</taxon>
        <taxon>Ascomycota</taxon>
        <taxon>Pezizomycotina</taxon>
        <taxon>Eurotiomycetes</taxon>
        <taxon>Eurotiomycetidae</taxon>
        <taxon>Eurotiales</taxon>
        <taxon>Aspergillaceae</taxon>
        <taxon>Penicillium</taxon>
    </lineage>
</organism>
<feature type="transmembrane region" description="Helical" evidence="7">
    <location>
        <begin position="34"/>
        <end position="56"/>
    </location>
</feature>
<dbReference type="GO" id="GO:0016757">
    <property type="term" value="F:glycosyltransferase activity"/>
    <property type="evidence" value="ECO:0007669"/>
    <property type="project" value="UniProtKB-KW"/>
</dbReference>
<dbReference type="EMBL" id="CAJVOS010000006">
    <property type="protein sequence ID" value="CAG7935993.1"/>
    <property type="molecule type" value="Genomic_DNA"/>
</dbReference>
<gene>
    <name evidence="8" type="ORF">POLS_LOCUS10</name>
</gene>
<reference evidence="8" key="1">
    <citation type="submission" date="2021-07" db="EMBL/GenBank/DDBJ databases">
        <authorList>
            <person name="Branca A.L. A."/>
        </authorList>
    </citation>
    <scope>NUCLEOTIDE SEQUENCE</scope>
</reference>
<evidence type="ECO:0000256" key="4">
    <source>
        <dbReference type="ARBA" id="ARBA00022692"/>
    </source>
</evidence>
<dbReference type="OrthoDB" id="72851at2759"/>
<keyword evidence="3" id="KW-0808">Transferase</keyword>
<feature type="transmembrane region" description="Helical" evidence="7">
    <location>
        <begin position="494"/>
        <end position="515"/>
    </location>
</feature>
<comment type="caution">
    <text evidence="8">The sequence shown here is derived from an EMBL/GenBank/DDBJ whole genome shotgun (WGS) entry which is preliminary data.</text>
</comment>
<feature type="transmembrane region" description="Helical" evidence="7">
    <location>
        <begin position="367"/>
        <end position="393"/>
    </location>
</feature>
<feature type="transmembrane region" description="Helical" evidence="7">
    <location>
        <begin position="600"/>
        <end position="618"/>
    </location>
</feature>
<sequence length="619" mass="68685">MSIKLASMSPDNVYEIDELPQDERTLRGQRHRRTFYWITQTAIGMTLVYLTARFYFLLTTPATTWRMWVMMGVECLFAHMSYQHQSVSLSATRSPHGSRKRLRLRQGSHLPTVDVLITCCGESVEIILDTVRAACSLDYPSSQFRVRLLDDGASTELRDEIAKLSTTWSHLTYHTRGKQSNQSFAKAGNLNYALFSLQTEDPPEFCTVVDADSILMPHFLRATLPHLLKDPQAALVTTRQYFDNLPPGDPLSQSRGYFYTCENTELDLVGHAVDAGSGAVFRRQAILDVGGYPTFSFSEDWQLSLVLRGMGKRTMQVQEVLQFGLVPTTLAGHLKQRNRWHIGHSQQISVLFASAKNSIPRHLRWDIATGGLSIMAGLATYAIGFFALPIILFSDGDLFPSQSVFEIKAQVVLAILHEASTWAYHWSRSTHASVPFMPLAHTENSWLAPAHLYSVIQFHMFGSKPKGSFVTGSEINCNDDASPARLLPKIHKDILGCGLWLNLCLFAALLGGIHSSLYAPFAGTGPFAPRLFSSIAWPPLLVLALSGLFNHWIPVAYLFKSPVYPSRASGLVITETKVPVSSEIIQGGNMDKASNLVRTYAFALPAVFVGILVGVLAFL</sequence>